<proteinExistence type="predicted"/>
<evidence type="ECO:0000256" key="1">
    <source>
        <dbReference type="SAM" id="MobiDB-lite"/>
    </source>
</evidence>
<organism evidence="2 3">
    <name type="scientific">Neolentinus lepideus HHB14362 ss-1</name>
    <dbReference type="NCBI Taxonomy" id="1314782"/>
    <lineage>
        <taxon>Eukaryota</taxon>
        <taxon>Fungi</taxon>
        <taxon>Dikarya</taxon>
        <taxon>Basidiomycota</taxon>
        <taxon>Agaricomycotina</taxon>
        <taxon>Agaricomycetes</taxon>
        <taxon>Gloeophyllales</taxon>
        <taxon>Gloeophyllaceae</taxon>
        <taxon>Neolentinus</taxon>
    </lineage>
</organism>
<feature type="compositionally biased region" description="Polar residues" evidence="1">
    <location>
        <begin position="112"/>
        <end position="121"/>
    </location>
</feature>
<name>A0A165RGI4_9AGAM</name>
<dbReference type="AlphaFoldDB" id="A0A165RGI4"/>
<protein>
    <submittedName>
        <fullName evidence="2">Uncharacterized protein</fullName>
    </submittedName>
</protein>
<reference evidence="2 3" key="1">
    <citation type="journal article" date="2016" name="Mol. Biol. Evol.">
        <title>Comparative Genomics of Early-Diverging Mushroom-Forming Fungi Provides Insights into the Origins of Lignocellulose Decay Capabilities.</title>
        <authorList>
            <person name="Nagy L.G."/>
            <person name="Riley R."/>
            <person name="Tritt A."/>
            <person name="Adam C."/>
            <person name="Daum C."/>
            <person name="Floudas D."/>
            <person name="Sun H."/>
            <person name="Yadav J.S."/>
            <person name="Pangilinan J."/>
            <person name="Larsson K.H."/>
            <person name="Matsuura K."/>
            <person name="Barry K."/>
            <person name="Labutti K."/>
            <person name="Kuo R."/>
            <person name="Ohm R.A."/>
            <person name="Bhattacharya S.S."/>
            <person name="Shirouzu T."/>
            <person name="Yoshinaga Y."/>
            <person name="Martin F.M."/>
            <person name="Grigoriev I.V."/>
            <person name="Hibbett D.S."/>
        </authorList>
    </citation>
    <scope>NUCLEOTIDE SEQUENCE [LARGE SCALE GENOMIC DNA]</scope>
    <source>
        <strain evidence="2 3">HHB14362 ss-1</strain>
    </source>
</reference>
<dbReference type="Proteomes" id="UP000076761">
    <property type="component" value="Unassembled WGS sequence"/>
</dbReference>
<dbReference type="OrthoDB" id="3290976at2759"/>
<feature type="region of interest" description="Disordered" evidence="1">
    <location>
        <begin position="110"/>
        <end position="133"/>
    </location>
</feature>
<evidence type="ECO:0000313" key="2">
    <source>
        <dbReference type="EMBL" id="KZT23778.1"/>
    </source>
</evidence>
<evidence type="ECO:0000313" key="3">
    <source>
        <dbReference type="Proteomes" id="UP000076761"/>
    </source>
</evidence>
<accession>A0A165RGI4</accession>
<gene>
    <name evidence="2" type="ORF">NEOLEDRAFT_1135903</name>
</gene>
<sequence length="133" mass="15104">MEPAFTLILNNHDYTPPSRPYFSEIWYPPSPVPFSKYDPLMRTVDIRRIDSCSGASHLCAPAMSGIDGEEERDSVVNKPASVRKRPRILLLLEDFVLTLKLKYQRLCLPKSRPSSPRQTTDVDLLSGTIRSMP</sequence>
<dbReference type="EMBL" id="KV425582">
    <property type="protein sequence ID" value="KZT23778.1"/>
    <property type="molecule type" value="Genomic_DNA"/>
</dbReference>
<dbReference type="InParanoid" id="A0A165RGI4"/>
<keyword evidence="3" id="KW-1185">Reference proteome</keyword>